<reference evidence="11" key="1">
    <citation type="submission" date="2025-08" db="UniProtKB">
        <authorList>
            <consortium name="RefSeq"/>
        </authorList>
    </citation>
    <scope>IDENTIFICATION</scope>
    <source>
        <tissue evidence="11">Whole organism</tissue>
    </source>
</reference>
<dbReference type="GO" id="GO:0032580">
    <property type="term" value="C:Golgi cisterna membrane"/>
    <property type="evidence" value="ECO:0007669"/>
    <property type="project" value="UniProtKB-SubCell"/>
</dbReference>
<comment type="similarity">
    <text evidence="2 9">Belongs to the chondroitin N-acetylgalactosaminyltransferase family.</text>
</comment>
<keyword evidence="3 9" id="KW-0808">Transferase</keyword>
<evidence type="ECO:0000256" key="8">
    <source>
        <dbReference type="ARBA" id="ARBA00023136"/>
    </source>
</evidence>
<sequence>MHVGIGAGRCPQFKMFSAHHERIIAFLRGKHGIPLILGIIVGLTVSLAALPIWDHICNVMVEDLGYQFFTNDLEQSAFELRMVKRDPDEIANKMMDAKQVVRPRYFSSELNIKAKLVVAIATTLSVVKQYGYTWNLTIHEHVDHLVFFVGEDNPPASMGLPIISFPDVKNEQLMYSIVSYLQDHYSSSYDFFMLISAMHLDSVPYINGLALHRTLGSISTSRPLHYGVPAATGALYCKLGYGIILSSAVVSSMAASSEWCRAHAIHASSDDATFGRCIMHATALPCTMQIQEKPYHSVALNLPHTKQAQTLVLGQLRAAVERLEAHASTAVVPYSVTGLSQPHHLLTVHQFFLTGEVVIAKSALAAARVIINEMREKAPLTQPEITWPLGSHPPHQPATRYDVLPWVMFNASHVLLPDQSRNSAPLSGALLEDITSVVLAGSSHISNRSDGRLLLKRLEYGHYRVDPVRGTDYILSLTFRDGASGSLVTKIVEASRGIVDTEFIPMPFVNENTKLTMVVPVTPQLVEQTLLFIASFKKNKSVWPNCSLLLVLMQPSSRERRSAFEAVLKAVDETSTSDGLLKAVTVVTPAASSHMTELVIMDQLVRKVASKTLVFLVPPAATFTAEVLNRVRMNTIQGWQFFSPVMYGLYHPNVVEDATASAYTSREIKSTLGHYLRYDYSAISFYMSDYIAARKLSSKLFPIFGSQRSATDRSSQRGSYHISLYRLMISFSSCHALRAPEPFLRMPYDERSSCCVASKLDTNAPSAFDGARAARKSNTGDHNSGDAVMVVSDGNVAPAVPANRLLSDVSLLLGDCREENDAAFYHYVSGNLLFQLQPSYTNNSLKDFRGDGFCYEKCLDSFGTRVQLSKLLMEYDEKYGSLSN</sequence>
<evidence type="ECO:0000256" key="3">
    <source>
        <dbReference type="ARBA" id="ARBA00022679"/>
    </source>
</evidence>
<dbReference type="RefSeq" id="XP_018013658.1">
    <property type="nucleotide sequence ID" value="XM_018158169.2"/>
</dbReference>
<dbReference type="OMA" id="YLNRVRM"/>
<evidence type="ECO:0000256" key="9">
    <source>
        <dbReference type="RuleBase" id="RU364016"/>
    </source>
</evidence>
<evidence type="ECO:0000256" key="6">
    <source>
        <dbReference type="ARBA" id="ARBA00022989"/>
    </source>
</evidence>
<keyword evidence="6 9" id="KW-1133">Transmembrane helix</keyword>
<dbReference type="Pfam" id="PF05679">
    <property type="entry name" value="CHGN"/>
    <property type="match status" value="1"/>
</dbReference>
<name>A0A8B7NJ35_HYAAZ</name>
<dbReference type="GeneID" id="108670682"/>
<dbReference type="Gene3D" id="3.90.550.50">
    <property type="match status" value="1"/>
</dbReference>
<keyword evidence="4 9" id="KW-0812">Transmembrane</keyword>
<evidence type="ECO:0000256" key="7">
    <source>
        <dbReference type="ARBA" id="ARBA00023034"/>
    </source>
</evidence>
<dbReference type="EC" id="2.4.1.-" evidence="9"/>
<evidence type="ECO:0000256" key="5">
    <source>
        <dbReference type="ARBA" id="ARBA00022968"/>
    </source>
</evidence>
<dbReference type="CTD" id="79586"/>
<keyword evidence="10" id="KW-1185">Reference proteome</keyword>
<dbReference type="InterPro" id="IPR051227">
    <property type="entry name" value="CS_glycosyltransferase"/>
</dbReference>
<dbReference type="PANTHER" id="PTHR12369:SF13">
    <property type="entry name" value="HEXOSYLTRANSFERASE"/>
    <property type="match status" value="1"/>
</dbReference>
<accession>A0A8B7NJ35</accession>
<dbReference type="KEGG" id="hazt:108670682"/>
<evidence type="ECO:0000256" key="4">
    <source>
        <dbReference type="ARBA" id="ARBA00022692"/>
    </source>
</evidence>
<comment type="subcellular location">
    <subcellularLocation>
        <location evidence="1 9">Golgi apparatus</location>
        <location evidence="1 9">Golgi stack membrane</location>
        <topology evidence="1 9">Single-pass type II membrane protein</topology>
    </subcellularLocation>
</comment>
<dbReference type="OrthoDB" id="9985088at2759"/>
<dbReference type="AlphaFoldDB" id="A0A8B7NJ35"/>
<feature type="transmembrane region" description="Helical" evidence="9">
    <location>
        <begin position="32"/>
        <end position="53"/>
    </location>
</feature>
<protein>
    <recommendedName>
        <fullName evidence="9">Hexosyltransferase</fullName>
        <ecNumber evidence="9">2.4.1.-</ecNumber>
    </recommendedName>
</protein>
<evidence type="ECO:0000256" key="2">
    <source>
        <dbReference type="ARBA" id="ARBA00009239"/>
    </source>
</evidence>
<dbReference type="Proteomes" id="UP000694843">
    <property type="component" value="Unplaced"/>
</dbReference>
<keyword evidence="8 9" id="KW-0472">Membrane</keyword>
<evidence type="ECO:0000313" key="11">
    <source>
        <dbReference type="RefSeq" id="XP_018013658.1"/>
    </source>
</evidence>
<organism evidence="10 11">
    <name type="scientific">Hyalella azteca</name>
    <name type="common">Amphipod</name>
    <dbReference type="NCBI Taxonomy" id="294128"/>
    <lineage>
        <taxon>Eukaryota</taxon>
        <taxon>Metazoa</taxon>
        <taxon>Ecdysozoa</taxon>
        <taxon>Arthropoda</taxon>
        <taxon>Crustacea</taxon>
        <taxon>Multicrustacea</taxon>
        <taxon>Malacostraca</taxon>
        <taxon>Eumalacostraca</taxon>
        <taxon>Peracarida</taxon>
        <taxon>Amphipoda</taxon>
        <taxon>Senticaudata</taxon>
        <taxon>Talitrida</taxon>
        <taxon>Talitroidea</taxon>
        <taxon>Hyalellidae</taxon>
        <taxon>Hyalella</taxon>
    </lineage>
</organism>
<dbReference type="PANTHER" id="PTHR12369">
    <property type="entry name" value="CHONDROITIN SYNTHASE"/>
    <property type="match status" value="1"/>
</dbReference>
<dbReference type="GO" id="GO:0047238">
    <property type="term" value="F:glucuronosyl-N-acetylgalactosaminyl-proteoglycan 4-beta-N-acetylgalactosaminyltransferase activity"/>
    <property type="evidence" value="ECO:0007669"/>
    <property type="project" value="TreeGrafter"/>
</dbReference>
<evidence type="ECO:0000313" key="10">
    <source>
        <dbReference type="Proteomes" id="UP000694843"/>
    </source>
</evidence>
<keyword evidence="7 9" id="KW-0333">Golgi apparatus</keyword>
<gene>
    <name evidence="11" type="primary">LOC108670682</name>
</gene>
<keyword evidence="5 9" id="KW-0735">Signal-anchor</keyword>
<evidence type="ECO:0000256" key="1">
    <source>
        <dbReference type="ARBA" id="ARBA00004447"/>
    </source>
</evidence>
<proteinExistence type="inferred from homology"/>
<dbReference type="InterPro" id="IPR008428">
    <property type="entry name" value="Chond_GalNAc"/>
</dbReference>